<dbReference type="Pfam" id="PF00078">
    <property type="entry name" value="RVT_1"/>
    <property type="match status" value="1"/>
</dbReference>
<evidence type="ECO:0000313" key="2">
    <source>
        <dbReference type="EMBL" id="KAK3535983.1"/>
    </source>
</evidence>
<evidence type="ECO:0000313" key="3">
    <source>
        <dbReference type="Proteomes" id="UP001274896"/>
    </source>
</evidence>
<organism evidence="2 3">
    <name type="scientific">Hemibagrus guttatus</name>
    <dbReference type="NCBI Taxonomy" id="175788"/>
    <lineage>
        <taxon>Eukaryota</taxon>
        <taxon>Metazoa</taxon>
        <taxon>Chordata</taxon>
        <taxon>Craniata</taxon>
        <taxon>Vertebrata</taxon>
        <taxon>Euteleostomi</taxon>
        <taxon>Actinopterygii</taxon>
        <taxon>Neopterygii</taxon>
        <taxon>Teleostei</taxon>
        <taxon>Ostariophysi</taxon>
        <taxon>Siluriformes</taxon>
        <taxon>Bagridae</taxon>
        <taxon>Hemibagrus</taxon>
    </lineage>
</organism>
<dbReference type="EMBL" id="JAUCMX010000009">
    <property type="protein sequence ID" value="KAK3535983.1"/>
    <property type="molecule type" value="Genomic_DNA"/>
</dbReference>
<dbReference type="PANTHER" id="PTHR47027:SF20">
    <property type="entry name" value="REVERSE TRANSCRIPTASE-LIKE PROTEIN WITH RNA-DIRECTED DNA POLYMERASE DOMAIN"/>
    <property type="match status" value="1"/>
</dbReference>
<name>A0AAE0V579_9TELE</name>
<feature type="non-terminal residue" evidence="2">
    <location>
        <position position="246"/>
    </location>
</feature>
<feature type="domain" description="Reverse transcriptase" evidence="1">
    <location>
        <begin position="1"/>
        <end position="110"/>
    </location>
</feature>
<feature type="non-terminal residue" evidence="2">
    <location>
        <position position="1"/>
    </location>
</feature>
<dbReference type="PROSITE" id="PS50878">
    <property type="entry name" value="RT_POL"/>
    <property type="match status" value="1"/>
</dbReference>
<keyword evidence="3" id="KW-1185">Reference proteome</keyword>
<protein>
    <recommendedName>
        <fullName evidence="1">Reverse transcriptase domain-containing protein</fullName>
    </recommendedName>
</protein>
<sequence>PQAVRVGKHVLPSLTLSTGAPQGCVLSPLLYSLYTYDCVATSSSTNIKFADDTAVLGLISNNDKTTYLEEIKNLETWCQDNNLLLNVSKTKELIVHFSTKQERNYQPLIINGTSVERVDNFRRLKDSKLPSKVLKTFYTCTIESILMGSITAWFGNSTKQDRHALQRVVRSAERIIRAELPDLETIYSKWCWTKARKIMKDLSHQNNGLFSLLRSGKRFRSLKANTERMRRSFFPRAIQALNQNTY</sequence>
<comment type="caution">
    <text evidence="2">The sequence shown here is derived from an EMBL/GenBank/DDBJ whole genome shotgun (WGS) entry which is preliminary data.</text>
</comment>
<dbReference type="InterPro" id="IPR000477">
    <property type="entry name" value="RT_dom"/>
</dbReference>
<evidence type="ECO:0000259" key="1">
    <source>
        <dbReference type="PROSITE" id="PS50878"/>
    </source>
</evidence>
<dbReference type="PANTHER" id="PTHR47027">
    <property type="entry name" value="REVERSE TRANSCRIPTASE DOMAIN-CONTAINING PROTEIN"/>
    <property type="match status" value="1"/>
</dbReference>
<gene>
    <name evidence="2" type="ORF">QTP70_023724</name>
</gene>
<dbReference type="AlphaFoldDB" id="A0AAE0V579"/>
<dbReference type="Proteomes" id="UP001274896">
    <property type="component" value="Unassembled WGS sequence"/>
</dbReference>
<reference evidence="2" key="1">
    <citation type="submission" date="2023-06" db="EMBL/GenBank/DDBJ databases">
        <title>Male Hemibagrus guttatus genome.</title>
        <authorList>
            <person name="Bian C."/>
        </authorList>
    </citation>
    <scope>NUCLEOTIDE SEQUENCE</scope>
    <source>
        <strain evidence="2">Male_cb2023</strain>
        <tissue evidence="2">Muscle</tissue>
    </source>
</reference>
<proteinExistence type="predicted"/>
<accession>A0AAE0V579</accession>